<dbReference type="GO" id="GO:0022857">
    <property type="term" value="F:transmembrane transporter activity"/>
    <property type="evidence" value="ECO:0007669"/>
    <property type="project" value="InterPro"/>
</dbReference>
<evidence type="ECO:0000256" key="7">
    <source>
        <dbReference type="ARBA" id="ARBA00023136"/>
    </source>
</evidence>
<dbReference type="FunFam" id="3.40.50.2000:FF:000100">
    <property type="entry name" value="Glycosyltransferase family 1 protein"/>
    <property type="match status" value="1"/>
</dbReference>
<dbReference type="EMBL" id="NEXV01000466">
    <property type="protein sequence ID" value="PIG83104.1"/>
    <property type="molecule type" value="Genomic_DNA"/>
</dbReference>
<dbReference type="GO" id="GO:0005975">
    <property type="term" value="P:carbohydrate metabolic process"/>
    <property type="evidence" value="ECO:0007669"/>
    <property type="project" value="InterPro"/>
</dbReference>
<evidence type="ECO:0000256" key="2">
    <source>
        <dbReference type="ARBA" id="ARBA00004184"/>
    </source>
</evidence>
<dbReference type="GO" id="GO:0012505">
    <property type="term" value="C:endomembrane system"/>
    <property type="evidence" value="ECO:0007669"/>
    <property type="project" value="UniProtKB-SubCell"/>
</dbReference>
<keyword evidence="7 8" id="KW-0472">Membrane</keyword>
<feature type="transmembrane region" description="Helical" evidence="8">
    <location>
        <begin position="219"/>
        <end position="239"/>
    </location>
</feature>
<dbReference type="STRING" id="656916.A0A2G7FR72"/>
<accession>A0A2G7FR72</accession>
<dbReference type="InterPro" id="IPR002213">
    <property type="entry name" value="UDP_glucos_trans"/>
</dbReference>
<keyword evidence="4 8" id="KW-0812">Transmembrane</keyword>
<feature type="transmembrane region" description="Helical" evidence="8">
    <location>
        <begin position="130"/>
        <end position="151"/>
    </location>
</feature>
<feature type="transmembrane region" description="Helical" evidence="8">
    <location>
        <begin position="157"/>
        <end position="176"/>
    </location>
</feature>
<keyword evidence="3 11" id="KW-0808">Transferase</keyword>
<evidence type="ECO:0000256" key="8">
    <source>
        <dbReference type="SAM" id="Phobius"/>
    </source>
</evidence>
<dbReference type="GO" id="GO:0016906">
    <property type="term" value="F:sterol 3-beta-glucosyltransferase activity"/>
    <property type="evidence" value="ECO:0007669"/>
    <property type="project" value="UniProtKB-ARBA"/>
</dbReference>
<dbReference type="Gene3D" id="3.40.50.2000">
    <property type="entry name" value="Glycogen Phosphorylase B"/>
    <property type="match status" value="2"/>
</dbReference>
<evidence type="ECO:0000256" key="1">
    <source>
        <dbReference type="ARBA" id="ARBA00004141"/>
    </source>
</evidence>
<evidence type="ECO:0000259" key="9">
    <source>
        <dbReference type="Pfam" id="PF03033"/>
    </source>
</evidence>
<keyword evidence="5 8" id="KW-1133">Transmembrane helix</keyword>
<feature type="transmembrane region" description="Helical" evidence="8">
    <location>
        <begin position="101"/>
        <end position="123"/>
    </location>
</feature>
<dbReference type="GO" id="GO:0016020">
    <property type="term" value="C:membrane"/>
    <property type="evidence" value="ECO:0007669"/>
    <property type="project" value="UniProtKB-SubCell"/>
</dbReference>
<proteinExistence type="predicted"/>
<gene>
    <name evidence="11" type="ORF">AARAC_001163</name>
</gene>
<dbReference type="Pfam" id="PF06722">
    <property type="entry name" value="EryCIII-like_C"/>
    <property type="match status" value="1"/>
</dbReference>
<evidence type="ECO:0000256" key="3">
    <source>
        <dbReference type="ARBA" id="ARBA00022679"/>
    </source>
</evidence>
<dbReference type="PANTHER" id="PTHR48050">
    <property type="entry name" value="STEROL 3-BETA-GLUCOSYLTRANSFERASE"/>
    <property type="match status" value="1"/>
</dbReference>
<dbReference type="SUPFAM" id="SSF53756">
    <property type="entry name" value="UDP-Glycosyltransferase/glycogen phosphorylase"/>
    <property type="match status" value="1"/>
</dbReference>
<evidence type="ECO:0000256" key="6">
    <source>
        <dbReference type="ARBA" id="ARBA00023098"/>
    </source>
</evidence>
<dbReference type="Gene3D" id="1.20.1250.20">
    <property type="entry name" value="MFS general substrate transporter like domains"/>
    <property type="match status" value="1"/>
</dbReference>
<dbReference type="Pfam" id="PF03033">
    <property type="entry name" value="Glyco_transf_28"/>
    <property type="match status" value="1"/>
</dbReference>
<reference evidence="11 12" key="1">
    <citation type="submission" date="2017-05" db="EMBL/GenBank/DDBJ databases">
        <title>Genome sequence for an aflatoxigenic pathogen of Argentinian peanut, Aspergillus arachidicola.</title>
        <authorList>
            <person name="Moore G."/>
            <person name="Beltz S.B."/>
            <person name="Mack B.M."/>
        </authorList>
    </citation>
    <scope>NUCLEOTIDE SEQUENCE [LARGE SCALE GENOMIC DNA]</scope>
    <source>
        <strain evidence="11 12">CBS 117610</strain>
    </source>
</reference>
<evidence type="ECO:0000256" key="5">
    <source>
        <dbReference type="ARBA" id="ARBA00022989"/>
    </source>
</evidence>
<keyword evidence="12" id="KW-1185">Reference proteome</keyword>
<dbReference type="Proteomes" id="UP000231358">
    <property type="component" value="Unassembled WGS sequence"/>
</dbReference>
<dbReference type="InterPro" id="IPR000109">
    <property type="entry name" value="POT_fam"/>
</dbReference>
<keyword evidence="6" id="KW-0443">Lipid metabolism</keyword>
<dbReference type="InterPro" id="IPR050426">
    <property type="entry name" value="Glycosyltransferase_28"/>
</dbReference>
<dbReference type="GO" id="GO:0006629">
    <property type="term" value="P:lipid metabolic process"/>
    <property type="evidence" value="ECO:0007669"/>
    <property type="project" value="UniProtKB-KW"/>
</dbReference>
<feature type="transmembrane region" description="Helical" evidence="8">
    <location>
        <begin position="259"/>
        <end position="279"/>
    </location>
</feature>
<dbReference type="InterPro" id="IPR010610">
    <property type="entry name" value="EryCIII-like_C"/>
</dbReference>
<comment type="caution">
    <text evidence="11">The sequence shown here is derived from an EMBL/GenBank/DDBJ whole genome shotgun (WGS) entry which is preliminary data.</text>
</comment>
<feature type="domain" description="Glycosyltransferase family 28 N-terminal" evidence="9">
    <location>
        <begin position="535"/>
        <end position="691"/>
    </location>
</feature>
<evidence type="ECO:0000259" key="10">
    <source>
        <dbReference type="Pfam" id="PF06722"/>
    </source>
</evidence>
<name>A0A2G7FR72_9EURO</name>
<feature type="domain" description="Erythromycin biosynthesis protein CIII-like C-terminal" evidence="10">
    <location>
        <begin position="862"/>
        <end position="955"/>
    </location>
</feature>
<dbReference type="InterPro" id="IPR004276">
    <property type="entry name" value="GlycoTrans_28_N"/>
</dbReference>
<dbReference type="InterPro" id="IPR036259">
    <property type="entry name" value="MFS_trans_sf"/>
</dbReference>
<protein>
    <submittedName>
        <fullName evidence="11">Glycosyltransferase family 28</fullName>
    </submittedName>
</protein>
<organism evidence="11 12">
    <name type="scientific">Aspergillus arachidicola</name>
    <dbReference type="NCBI Taxonomy" id="656916"/>
    <lineage>
        <taxon>Eukaryota</taxon>
        <taxon>Fungi</taxon>
        <taxon>Dikarya</taxon>
        <taxon>Ascomycota</taxon>
        <taxon>Pezizomycotina</taxon>
        <taxon>Eurotiomycetes</taxon>
        <taxon>Eurotiomycetidae</taxon>
        <taxon>Eurotiales</taxon>
        <taxon>Aspergillaceae</taxon>
        <taxon>Aspergillus</taxon>
        <taxon>Aspergillus subgen. Circumdati</taxon>
    </lineage>
</organism>
<dbReference type="FunFam" id="3.40.50.2000:FF:000009">
    <property type="entry name" value="Sterol 3-beta-glucosyltransferase UGT80A2"/>
    <property type="match status" value="1"/>
</dbReference>
<feature type="transmembrane region" description="Helical" evidence="8">
    <location>
        <begin position="416"/>
        <end position="438"/>
    </location>
</feature>
<dbReference type="CDD" id="cd03784">
    <property type="entry name" value="GT1_Gtf-like"/>
    <property type="match status" value="1"/>
</dbReference>
<evidence type="ECO:0000313" key="11">
    <source>
        <dbReference type="EMBL" id="PIG83104.1"/>
    </source>
</evidence>
<comment type="subcellular location">
    <subcellularLocation>
        <location evidence="2">Endomembrane system</location>
        <topology evidence="2">Peripheral membrane protein</topology>
    </subcellularLocation>
    <subcellularLocation>
        <location evidence="1">Membrane</location>
        <topology evidence="1">Multi-pass membrane protein</topology>
    </subcellularLocation>
</comment>
<evidence type="ECO:0000256" key="4">
    <source>
        <dbReference type="ARBA" id="ARBA00022692"/>
    </source>
</evidence>
<dbReference type="Pfam" id="PF00854">
    <property type="entry name" value="PTR2"/>
    <property type="match status" value="1"/>
</dbReference>
<evidence type="ECO:0000313" key="12">
    <source>
        <dbReference type="Proteomes" id="UP000231358"/>
    </source>
</evidence>
<sequence length="1313" mass="143925">MESKSWESLSKASHASSGQMLLADNSKAETWVEPTGAEHSDLRLVPDDISLDIFLVAVAELAERFTYRSITAPIQNYIQNGRDDPLHPGALGMGQTIATSINYIFVAWCYLSPVFMAVIADSFLGRFKTIVLGTGLSACGVLILFVTSLPVSLEHGAGLPGLIAALILIGLGTGAIKSNVAPLIAEQYQSIEARVKTLPDGEQVLVDPNVTIQAIYARYYWVINLGALSVIPVSVSPFFLIGTGLPLTNIKWLELKVDFWAAFMLPLCFWTLAMAALLAGRTRYIVRPPNGSIVLKAMRVLWIGMKSGGNLDAARPAFLEKRGVPVPWDDMFVDELQRALVACRVFLIFPLYWICNGQASSNLVSQGASMNTHGIPNDMMGCLNPITILIAVPLFERFIYPTLHRFHIKFRPISRITTGFLLASCAMALAAGLQELIYESSPCQRNPTADSCKGVPPARKISLLLQIPVYCLMGLAELFAMLSGMERTDDGRVDIAVNDDDPQVASLLDALQRQTTRRPSQVRNDGAQFPVRLNVVIHVVGSRGDVQPFIALGRAMKQHGHRVRLATHLVFRDFVKENELEFFNIGGDPAELMSFMVKNDKLIPKMETLRQGAIGKRRQDIRLMLGGCWRSCIEAGEGIDLTSDDPITAPPFVADAIVANPPSFAHVHCAEKMGVPLHLMFTMPWSPTQAFSHPLANVRVRDTKPSVANFASYALMEMVMWQGIGDLINAFRRFELGLEQLDVMRAPSLIPRLRVPFTYMWSPSLLPKPDDWQDHIDVTGFNFLSANAGYVPPSDLVEFLESGPPPLYIGFGSIVVDDPDALTKTILDAVEMTGQRALVSKGWGGLGAEKINRPDIFFLGNCPHDWLFKRVSCVVHHGGAGTTAAGLALGRPTTIVPFFGDQPFWGALIASNGAGPSPIPYKKLTADRLADAIHFCLKTATIDKAQELSEKMRSEDGARDSLRSFHCQLDLRRIQCTLCPDRPAVWRVRRTKILLSTFAATVLVQEKKLNPKDVKMYRGKRYDMDQSCAGADTFTGAISNFLTGLVDMPVNAVHNISRPAADRFAENYNLPSCEARKAMIAPAASVATPSATSQRDSVQANDDAKSISSLLSASTSMSQEGTPSMVVKRNSLQRIGMNSSYLGRRVLNWVIEVPMGVTLLFSQFTHNVPRCYNDRTVRELPEVTGVRSGLVAAGKELGYSFYDGITGVVTQPSHGWKDGGFGGMTKGVGKGLGGLILKPQAGIWGLIGYPLNGVHRAIEHSYGADREGYIVRSRIRQGVAESKAASQEEKMAVLEKWSTYEKGVRLKHEKNPR</sequence>
<dbReference type="PANTHER" id="PTHR48050:SF13">
    <property type="entry name" value="STEROL 3-BETA-GLUCOSYLTRANSFERASE UGT80A2"/>
    <property type="match status" value="1"/>
</dbReference>